<protein>
    <recommendedName>
        <fullName evidence="3">DNA topoisomerase (ATP-hydrolyzing)</fullName>
        <ecNumber evidence="3">5.6.2.2</ecNumber>
    </recommendedName>
</protein>
<evidence type="ECO:0000256" key="6">
    <source>
        <dbReference type="ARBA" id="ARBA00023029"/>
    </source>
</evidence>
<keyword evidence="10" id="KW-1185">Reference proteome</keyword>
<sequence>MKKKYTEDNIQALEAGEHVRMRPKMYFEKCFSENSLDSLPFEVLCHAFDEYFDGNCNEIELTIWKNSFSLKYNAGMPLSVRYEDLTNAEIIMTKIGACSNLKKHLAVGQEFCSLGMATINFASEKCKLTTVWQNQKGTFEFENGKLKAKNIESSESKSSWTEIIVEPNKLLFENLEFTSKGIKEKANEINKRLTDLNLVIIDKIK</sequence>
<dbReference type="GO" id="GO:0003677">
    <property type="term" value="F:DNA binding"/>
    <property type="evidence" value="ECO:0007669"/>
    <property type="project" value="UniProtKB-KW"/>
</dbReference>
<name>A0A238U6G3_9FLAO</name>
<reference evidence="9 10" key="1">
    <citation type="submission" date="2017-07" db="EMBL/GenBank/DDBJ databases">
        <authorList>
            <person name="Sun Z.S."/>
            <person name="Albrecht U."/>
            <person name="Echele G."/>
            <person name="Lee C.C."/>
        </authorList>
    </citation>
    <scope>NUCLEOTIDE SEQUENCE [LARGE SCALE GENOMIC DNA]</scope>
    <source>
        <strain evidence="10">type strain: KCTC 22618</strain>
    </source>
</reference>
<dbReference type="Proteomes" id="UP000215214">
    <property type="component" value="Chromosome TJEJU"/>
</dbReference>
<evidence type="ECO:0000313" key="9">
    <source>
        <dbReference type="EMBL" id="SNR14178.1"/>
    </source>
</evidence>
<gene>
    <name evidence="9" type="ORF">TJEJU_0380</name>
</gene>
<dbReference type="PANTHER" id="PTHR45866">
    <property type="entry name" value="DNA GYRASE/TOPOISOMERASE SUBUNIT B"/>
    <property type="match status" value="1"/>
</dbReference>
<dbReference type="GO" id="GO:0005524">
    <property type="term" value="F:ATP binding"/>
    <property type="evidence" value="ECO:0007669"/>
    <property type="project" value="UniProtKB-KW"/>
</dbReference>
<keyword evidence="6" id="KW-0799">Topoisomerase</keyword>
<keyword evidence="4" id="KW-0547">Nucleotide-binding</keyword>
<dbReference type="OrthoDB" id="8857641at2"/>
<accession>A0A238U6G3</accession>
<organism evidence="9 10">
    <name type="scientific">Tenacibaculum jejuense</name>
    <dbReference type="NCBI Taxonomy" id="584609"/>
    <lineage>
        <taxon>Bacteria</taxon>
        <taxon>Pseudomonadati</taxon>
        <taxon>Bacteroidota</taxon>
        <taxon>Flavobacteriia</taxon>
        <taxon>Flavobacteriales</taxon>
        <taxon>Flavobacteriaceae</taxon>
        <taxon>Tenacibaculum</taxon>
    </lineage>
</organism>
<dbReference type="PANTHER" id="PTHR45866:SF1">
    <property type="entry name" value="DNA GYRASE SUBUNIT B, MITOCHONDRIAL"/>
    <property type="match status" value="1"/>
</dbReference>
<evidence type="ECO:0000256" key="8">
    <source>
        <dbReference type="ARBA" id="ARBA00023235"/>
    </source>
</evidence>
<keyword evidence="5" id="KW-0067">ATP-binding</keyword>
<evidence type="ECO:0000256" key="3">
    <source>
        <dbReference type="ARBA" id="ARBA00012895"/>
    </source>
</evidence>
<proteinExistence type="inferred from homology"/>
<dbReference type="RefSeq" id="WP_095069040.1">
    <property type="nucleotide sequence ID" value="NZ_LT899436.1"/>
</dbReference>
<comment type="catalytic activity">
    <reaction evidence="1">
        <text>ATP-dependent breakage, passage and rejoining of double-stranded DNA.</text>
        <dbReference type="EC" id="5.6.2.2"/>
    </reaction>
</comment>
<dbReference type="KEGG" id="tje:TJEJU_0380"/>
<evidence type="ECO:0000256" key="1">
    <source>
        <dbReference type="ARBA" id="ARBA00000185"/>
    </source>
</evidence>
<keyword evidence="8" id="KW-0413">Isomerase</keyword>
<dbReference type="Gene3D" id="3.30.565.10">
    <property type="entry name" value="Histidine kinase-like ATPase, C-terminal domain"/>
    <property type="match status" value="1"/>
</dbReference>
<dbReference type="EC" id="5.6.2.2" evidence="3"/>
<evidence type="ECO:0000256" key="4">
    <source>
        <dbReference type="ARBA" id="ARBA00022741"/>
    </source>
</evidence>
<dbReference type="InterPro" id="IPR036890">
    <property type="entry name" value="HATPase_C_sf"/>
</dbReference>
<comment type="similarity">
    <text evidence="2">Belongs to the type II topoisomerase GyrB family.</text>
</comment>
<evidence type="ECO:0000256" key="7">
    <source>
        <dbReference type="ARBA" id="ARBA00023125"/>
    </source>
</evidence>
<dbReference type="GO" id="GO:0003918">
    <property type="term" value="F:DNA topoisomerase type II (double strand cut, ATP-hydrolyzing) activity"/>
    <property type="evidence" value="ECO:0007669"/>
    <property type="project" value="UniProtKB-EC"/>
</dbReference>
<evidence type="ECO:0000256" key="5">
    <source>
        <dbReference type="ARBA" id="ARBA00022840"/>
    </source>
</evidence>
<evidence type="ECO:0000256" key="2">
    <source>
        <dbReference type="ARBA" id="ARBA00010708"/>
    </source>
</evidence>
<dbReference type="AlphaFoldDB" id="A0A238U6G3"/>
<evidence type="ECO:0000313" key="10">
    <source>
        <dbReference type="Proteomes" id="UP000215214"/>
    </source>
</evidence>
<dbReference type="EMBL" id="LT899436">
    <property type="protein sequence ID" value="SNR14178.1"/>
    <property type="molecule type" value="Genomic_DNA"/>
</dbReference>
<keyword evidence="7" id="KW-0238">DNA-binding</keyword>
<dbReference type="SUPFAM" id="SSF55874">
    <property type="entry name" value="ATPase domain of HSP90 chaperone/DNA topoisomerase II/histidine kinase"/>
    <property type="match status" value="1"/>
</dbReference>